<feature type="chain" id="PRO_5045859058" description="Lipoprotein" evidence="1">
    <location>
        <begin position="20"/>
        <end position="210"/>
    </location>
</feature>
<reference evidence="2 3" key="1">
    <citation type="submission" date="2023-04" db="EMBL/GenBank/DDBJ databases">
        <title>Spirochaete genome identified in red abalone sample constitutes a novel genus.</title>
        <authorList>
            <person name="Sharma S.P."/>
            <person name="Purcell C.M."/>
            <person name="Hyde J.R."/>
            <person name="Severin A.J."/>
        </authorList>
    </citation>
    <scope>NUCLEOTIDE SEQUENCE [LARGE SCALE GENOMIC DNA]</scope>
    <source>
        <strain evidence="2 3">SP-2023</strain>
    </source>
</reference>
<keyword evidence="3" id="KW-1185">Reference proteome</keyword>
<name>A0ABY8MGZ9_9SPIO</name>
<organism evidence="2 3">
    <name type="scientific">Candidatus Haliotispira prima</name>
    <dbReference type="NCBI Taxonomy" id="3034016"/>
    <lineage>
        <taxon>Bacteria</taxon>
        <taxon>Pseudomonadati</taxon>
        <taxon>Spirochaetota</taxon>
        <taxon>Spirochaetia</taxon>
        <taxon>Spirochaetales</taxon>
        <taxon>Spirochaetaceae</taxon>
        <taxon>Candidatus Haliotispira</taxon>
    </lineage>
</organism>
<protein>
    <recommendedName>
        <fullName evidence="4">Lipoprotein</fullName>
    </recommendedName>
</protein>
<feature type="signal peptide" evidence="1">
    <location>
        <begin position="1"/>
        <end position="19"/>
    </location>
</feature>
<dbReference type="PROSITE" id="PS51257">
    <property type="entry name" value="PROKAR_LIPOPROTEIN"/>
    <property type="match status" value="1"/>
</dbReference>
<gene>
    <name evidence="2" type="ORF">P0082_10125</name>
</gene>
<proteinExistence type="predicted"/>
<dbReference type="RefSeq" id="WP_326927016.1">
    <property type="nucleotide sequence ID" value="NZ_CP123443.1"/>
</dbReference>
<dbReference type="EMBL" id="CP123443">
    <property type="protein sequence ID" value="WGK68830.1"/>
    <property type="molecule type" value="Genomic_DNA"/>
</dbReference>
<sequence length="210" mass="22997">MRKYLLILFSLTLALFVSACSSVTISWTPEGSETTTIGLRTESGADVHVAIRNVDGQFQANPWTFYVPPKSKGRRPKILGEGKDANVVEIEVGTDYELELGFFTPRGLLQKAGADWNEGKPKITLKALEAGKTYTFLVKKRGQIALGSPVPAPGELNVATLILKGGKGLLDMKVMQQWRVYVAGDAEKLVQNLTGKPYLVEEEEPKNGLF</sequence>
<accession>A0ABY8MGZ9</accession>
<evidence type="ECO:0000313" key="2">
    <source>
        <dbReference type="EMBL" id="WGK68830.1"/>
    </source>
</evidence>
<keyword evidence="1" id="KW-0732">Signal</keyword>
<dbReference type="Proteomes" id="UP001228690">
    <property type="component" value="Chromosome"/>
</dbReference>
<evidence type="ECO:0000313" key="3">
    <source>
        <dbReference type="Proteomes" id="UP001228690"/>
    </source>
</evidence>
<evidence type="ECO:0008006" key="4">
    <source>
        <dbReference type="Google" id="ProtNLM"/>
    </source>
</evidence>
<evidence type="ECO:0000256" key="1">
    <source>
        <dbReference type="SAM" id="SignalP"/>
    </source>
</evidence>